<dbReference type="AlphaFoldDB" id="A0AAD9CG30"/>
<gene>
    <name evidence="1" type="ORF">KUDE01_018456</name>
</gene>
<accession>A0AAD9CG30</accession>
<sequence>MADDVKADNVVTECDDIIGRKYGTPHVYSTGAPIGFLTAGDQDTELTPRQKVWEQIQAYLFTDSQCVATYRGAAFEIAGKGVCKA</sequence>
<protein>
    <submittedName>
        <fullName evidence="1">Aminoacyl tRNA synthase complex-interacting multifunctional protein 1</fullName>
    </submittedName>
</protein>
<dbReference type="EMBL" id="JASDAP010000008">
    <property type="protein sequence ID" value="KAK1898934.1"/>
    <property type="molecule type" value="Genomic_DNA"/>
</dbReference>
<dbReference type="Proteomes" id="UP001228049">
    <property type="component" value="Unassembled WGS sequence"/>
</dbReference>
<name>A0AAD9CG30_DISEL</name>
<comment type="caution">
    <text evidence="1">The sequence shown here is derived from an EMBL/GenBank/DDBJ whole genome shotgun (WGS) entry which is preliminary data.</text>
</comment>
<dbReference type="InterPro" id="IPR012340">
    <property type="entry name" value="NA-bd_OB-fold"/>
</dbReference>
<organism evidence="1 2">
    <name type="scientific">Dissostichus eleginoides</name>
    <name type="common">Patagonian toothfish</name>
    <name type="synonym">Dissostichus amissus</name>
    <dbReference type="NCBI Taxonomy" id="100907"/>
    <lineage>
        <taxon>Eukaryota</taxon>
        <taxon>Metazoa</taxon>
        <taxon>Chordata</taxon>
        <taxon>Craniata</taxon>
        <taxon>Vertebrata</taxon>
        <taxon>Euteleostomi</taxon>
        <taxon>Actinopterygii</taxon>
        <taxon>Neopterygii</taxon>
        <taxon>Teleostei</taxon>
        <taxon>Neoteleostei</taxon>
        <taxon>Acanthomorphata</taxon>
        <taxon>Eupercaria</taxon>
        <taxon>Perciformes</taxon>
        <taxon>Notothenioidei</taxon>
        <taxon>Nototheniidae</taxon>
        <taxon>Dissostichus</taxon>
    </lineage>
</organism>
<keyword evidence="2" id="KW-1185">Reference proteome</keyword>
<dbReference type="Gene3D" id="2.40.50.140">
    <property type="entry name" value="Nucleic acid-binding proteins"/>
    <property type="match status" value="1"/>
</dbReference>
<reference evidence="1" key="1">
    <citation type="submission" date="2023-04" db="EMBL/GenBank/DDBJ databases">
        <title>Chromosome-level genome of Chaenocephalus aceratus.</title>
        <authorList>
            <person name="Park H."/>
        </authorList>
    </citation>
    <scope>NUCLEOTIDE SEQUENCE</scope>
    <source>
        <strain evidence="1">DE</strain>
        <tissue evidence="1">Muscle</tissue>
    </source>
</reference>
<proteinExistence type="predicted"/>
<evidence type="ECO:0000313" key="1">
    <source>
        <dbReference type="EMBL" id="KAK1898934.1"/>
    </source>
</evidence>
<evidence type="ECO:0000313" key="2">
    <source>
        <dbReference type="Proteomes" id="UP001228049"/>
    </source>
</evidence>